<proteinExistence type="predicted"/>
<gene>
    <name evidence="2" type="ORF">NE619_09380</name>
</gene>
<evidence type="ECO:0000313" key="3">
    <source>
        <dbReference type="Proteomes" id="UP001524502"/>
    </source>
</evidence>
<dbReference type="InterPro" id="IPR002545">
    <property type="entry name" value="CheW-lke_dom"/>
</dbReference>
<reference evidence="2 3" key="1">
    <citation type="submission" date="2022-06" db="EMBL/GenBank/DDBJ databases">
        <title>Isolation of gut microbiota from human fecal samples.</title>
        <authorList>
            <person name="Pamer E.G."/>
            <person name="Barat B."/>
            <person name="Waligurski E."/>
            <person name="Medina S."/>
            <person name="Paddock L."/>
            <person name="Mostad J."/>
        </authorList>
    </citation>
    <scope>NUCLEOTIDE SEQUENCE [LARGE SCALE GENOMIC DNA]</scope>
    <source>
        <strain evidence="2 3">SL.3.17</strain>
    </source>
</reference>
<dbReference type="SUPFAM" id="SSF50341">
    <property type="entry name" value="CheW-like"/>
    <property type="match status" value="1"/>
</dbReference>
<dbReference type="Proteomes" id="UP001524502">
    <property type="component" value="Unassembled WGS sequence"/>
</dbReference>
<accession>A0ABT1RP26</accession>
<evidence type="ECO:0000259" key="1">
    <source>
        <dbReference type="Pfam" id="PF01584"/>
    </source>
</evidence>
<comment type="caution">
    <text evidence="2">The sequence shown here is derived from an EMBL/GenBank/DDBJ whole genome shotgun (WGS) entry which is preliminary data.</text>
</comment>
<evidence type="ECO:0000313" key="2">
    <source>
        <dbReference type="EMBL" id="MCQ4636942.1"/>
    </source>
</evidence>
<dbReference type="Pfam" id="PF01584">
    <property type="entry name" value="CheW"/>
    <property type="match status" value="1"/>
</dbReference>
<protein>
    <submittedName>
        <fullName evidence="2">Chemotaxis protein CheW</fullName>
    </submittedName>
</protein>
<dbReference type="EMBL" id="JANFXK010000009">
    <property type="protein sequence ID" value="MCQ4636942.1"/>
    <property type="molecule type" value="Genomic_DNA"/>
</dbReference>
<keyword evidence="3" id="KW-1185">Reference proteome</keyword>
<dbReference type="RefSeq" id="WP_256132131.1">
    <property type="nucleotide sequence ID" value="NZ_JANFXK010000009.1"/>
</dbReference>
<dbReference type="InterPro" id="IPR036061">
    <property type="entry name" value="CheW-like_dom_sf"/>
</dbReference>
<organism evidence="2 3">
    <name type="scientific">Anaerovorax odorimutans</name>
    <dbReference type="NCBI Taxonomy" id="109327"/>
    <lineage>
        <taxon>Bacteria</taxon>
        <taxon>Bacillati</taxon>
        <taxon>Bacillota</taxon>
        <taxon>Clostridia</taxon>
        <taxon>Peptostreptococcales</taxon>
        <taxon>Anaerovoracaceae</taxon>
        <taxon>Anaerovorax</taxon>
    </lineage>
</organism>
<name>A0ABT1RP26_9FIRM</name>
<sequence>MGTLDDLYITITSDELLFFVPVFYIKTVERKDSREEDIPFVDLAKLTGADEERKNSGYRLLLSHEGRTFALTAEQVGNLRTVPREAQRPLPDSVRTDENRYLSAIVPIESEDESGRELLAYVLDPKILYESAAAARPDLEEPKGNS</sequence>
<feature type="domain" description="CheW-like" evidence="1">
    <location>
        <begin position="33"/>
        <end position="129"/>
    </location>
</feature>